<reference evidence="1" key="1">
    <citation type="submission" date="2023-04" db="EMBL/GenBank/DDBJ databases">
        <title>A chromosome-level genome assembly of the parasitoid wasp Eretmocerus hayati.</title>
        <authorList>
            <person name="Zhong Y."/>
            <person name="Liu S."/>
            <person name="Liu Y."/>
        </authorList>
    </citation>
    <scope>NUCLEOTIDE SEQUENCE</scope>
    <source>
        <strain evidence="1">ZJU_SS_LIU_2023</strain>
    </source>
</reference>
<name>A0ACC2PRP1_9HYME</name>
<proteinExistence type="predicted"/>
<protein>
    <submittedName>
        <fullName evidence="1">Uncharacterized protein</fullName>
    </submittedName>
</protein>
<organism evidence="1 2">
    <name type="scientific">Eretmocerus hayati</name>
    <dbReference type="NCBI Taxonomy" id="131215"/>
    <lineage>
        <taxon>Eukaryota</taxon>
        <taxon>Metazoa</taxon>
        <taxon>Ecdysozoa</taxon>
        <taxon>Arthropoda</taxon>
        <taxon>Hexapoda</taxon>
        <taxon>Insecta</taxon>
        <taxon>Pterygota</taxon>
        <taxon>Neoptera</taxon>
        <taxon>Endopterygota</taxon>
        <taxon>Hymenoptera</taxon>
        <taxon>Apocrita</taxon>
        <taxon>Proctotrupomorpha</taxon>
        <taxon>Chalcidoidea</taxon>
        <taxon>Aphelinidae</taxon>
        <taxon>Aphelininae</taxon>
        <taxon>Eretmocerus</taxon>
    </lineage>
</organism>
<evidence type="ECO:0000313" key="1">
    <source>
        <dbReference type="EMBL" id="KAJ8685788.1"/>
    </source>
</evidence>
<evidence type="ECO:0000313" key="2">
    <source>
        <dbReference type="Proteomes" id="UP001239111"/>
    </source>
</evidence>
<sequence length="305" mass="33425">MENEVQTLNQSFKKVILSAYENLKVSKNLYEAAKRDLLQKTTTFENLIVIYKDVLHACDTQDSDLLDLSPMHESTTTQTESFHNATSPSVSRQTLREMRDASVSVTPTVECGVYGPFSQKSRIQDASSRHGRYNDDEYYNGAFTPRPPASTQRAAEVTSVTYGGLSHSIHAPHDGSPAPHRERADNISAPTEAAIGHATPCDSARTQTFIGKTPQTGYALSQQRTTPPIKIISDIQLPTGHHLIRGLSSNMNSLQRIELVMVDPGSVAGRSVSSIPDLLLQERAIATIDPLEVSINGEPTSRDRP</sequence>
<comment type="caution">
    <text evidence="1">The sequence shown here is derived from an EMBL/GenBank/DDBJ whole genome shotgun (WGS) entry which is preliminary data.</text>
</comment>
<gene>
    <name evidence="1" type="ORF">QAD02_021581</name>
</gene>
<dbReference type="Proteomes" id="UP001239111">
    <property type="component" value="Chromosome 1"/>
</dbReference>
<dbReference type="EMBL" id="CM056741">
    <property type="protein sequence ID" value="KAJ8685788.1"/>
    <property type="molecule type" value="Genomic_DNA"/>
</dbReference>
<keyword evidence="2" id="KW-1185">Reference proteome</keyword>
<accession>A0ACC2PRP1</accession>